<organism evidence="2 4">
    <name type="scientific">Cucumis melo var. makuwa</name>
    <name type="common">Oriental melon</name>
    <dbReference type="NCBI Taxonomy" id="1194695"/>
    <lineage>
        <taxon>Eukaryota</taxon>
        <taxon>Viridiplantae</taxon>
        <taxon>Streptophyta</taxon>
        <taxon>Embryophyta</taxon>
        <taxon>Tracheophyta</taxon>
        <taxon>Spermatophyta</taxon>
        <taxon>Magnoliopsida</taxon>
        <taxon>eudicotyledons</taxon>
        <taxon>Gunneridae</taxon>
        <taxon>Pentapetalae</taxon>
        <taxon>rosids</taxon>
        <taxon>fabids</taxon>
        <taxon>Cucurbitales</taxon>
        <taxon>Cucurbitaceae</taxon>
        <taxon>Benincaseae</taxon>
        <taxon>Cucumis</taxon>
    </lineage>
</organism>
<dbReference type="Proteomes" id="UP000321393">
    <property type="component" value="Unassembled WGS sequence"/>
</dbReference>
<sequence length="113" mass="12656">MQVISKIVVLTNADLKITQDFLPLPPLNNASVILDVLRLKTLEKVRGGLPHIMDFVLGDLLMRLQGDRSLGKSQIILNQYKEVFSLVKELLLSRNNTHTIELEQGVSAVNVRP</sequence>
<evidence type="ECO:0000313" key="4">
    <source>
        <dbReference type="Proteomes" id="UP000321947"/>
    </source>
</evidence>
<name>A0A5D3D690_CUCMM</name>
<proteinExistence type="predicted"/>
<reference evidence="3 4" key="1">
    <citation type="submission" date="2019-08" db="EMBL/GenBank/DDBJ databases">
        <title>Draft genome sequences of two oriental melons (Cucumis melo L. var makuwa).</title>
        <authorList>
            <person name="Kwon S.-Y."/>
        </authorList>
    </citation>
    <scope>NUCLEOTIDE SEQUENCE [LARGE SCALE GENOMIC DNA]</scope>
    <source>
        <strain evidence="4">cv. Chang Bougi</strain>
        <strain evidence="3">cv. SW 3</strain>
        <tissue evidence="2">Leaf</tissue>
    </source>
</reference>
<comment type="caution">
    <text evidence="2">The sequence shown here is derived from an EMBL/GenBank/DDBJ whole genome shotgun (WGS) entry which is preliminary data.</text>
</comment>
<evidence type="ECO:0000313" key="3">
    <source>
        <dbReference type="Proteomes" id="UP000321393"/>
    </source>
</evidence>
<dbReference type="Proteomes" id="UP000321947">
    <property type="component" value="Unassembled WGS sequence"/>
</dbReference>
<dbReference type="EMBL" id="SSTE01019881">
    <property type="protein sequence ID" value="KAA0035906.1"/>
    <property type="molecule type" value="Genomic_DNA"/>
</dbReference>
<evidence type="ECO:0000313" key="2">
    <source>
        <dbReference type="EMBL" id="TYK19061.1"/>
    </source>
</evidence>
<gene>
    <name evidence="2" type="ORF">E5676_scaffold529G00190</name>
    <name evidence="1" type="ORF">E6C27_scaffold56G00740</name>
</gene>
<dbReference type="EMBL" id="SSTD01007155">
    <property type="protein sequence ID" value="TYK19061.1"/>
    <property type="molecule type" value="Genomic_DNA"/>
</dbReference>
<accession>A0A5D3D690</accession>
<dbReference type="AlphaFoldDB" id="A0A5D3D690"/>
<evidence type="ECO:0000313" key="1">
    <source>
        <dbReference type="EMBL" id="KAA0035906.1"/>
    </source>
</evidence>
<protein>
    <submittedName>
        <fullName evidence="2">Uncharacterized protein</fullName>
    </submittedName>
</protein>